<dbReference type="EMBL" id="JEWH01000025">
    <property type="protein sequence ID" value="EXB05493.1"/>
    <property type="molecule type" value="Genomic_DNA"/>
</dbReference>
<dbReference type="InterPro" id="IPR036291">
    <property type="entry name" value="NAD(P)-bd_dom_sf"/>
</dbReference>
<dbReference type="PANTHER" id="PTHR43431:SF7">
    <property type="entry name" value="OXIDOREDUCTASE, SHORT CHAIN DEHYDROGENASE_REDUCTASE FAMILY (AFU_ORTHOLOGUE AFUA_5G14000)"/>
    <property type="match status" value="1"/>
</dbReference>
<sequence length="227" mass="25548">MLKTIFQKFQKKQGCVVIAGHDIELLDQNFVILDKNEQSPLHVYQTVHDSSVQNIQVNRVNDGITSVRLNLVNTEHIKSLLKYIASHSHSIELCVFQPNFSSAPNIEALSLEEIEHSWQTTGLSAVSVSQAVIKPMLKQQRGTVIFLGAPSNNSAHYDMLSQSMFASIRALSQSLAREFQPKGIHVTYCMAEKWDGQNQHFISSVKQVCQHIYQQPNTAWSQELSVS</sequence>
<evidence type="ECO:0000313" key="1">
    <source>
        <dbReference type="EMBL" id="EXB05493.1"/>
    </source>
</evidence>
<dbReference type="Gene3D" id="3.40.50.720">
    <property type="entry name" value="NAD(P)-binding Rossmann-like Domain"/>
    <property type="match status" value="1"/>
</dbReference>
<dbReference type="SUPFAM" id="SSF51735">
    <property type="entry name" value="NAD(P)-binding Rossmann-fold domains"/>
    <property type="match status" value="1"/>
</dbReference>
<accession>A0A009INW4</accession>
<dbReference type="Pfam" id="PF00106">
    <property type="entry name" value="adh_short"/>
    <property type="match status" value="1"/>
</dbReference>
<dbReference type="AlphaFoldDB" id="A0A009INW4"/>
<gene>
    <name evidence="1" type="ORF">J512_2150</name>
</gene>
<dbReference type="RefSeq" id="WP_031960849.1">
    <property type="nucleotide sequence ID" value="NZ_JEWH01000025.1"/>
</dbReference>
<dbReference type="PATRIC" id="fig|1310613.3.peg.2063"/>
<comment type="caution">
    <text evidence="1">The sequence shown here is derived from an EMBL/GenBank/DDBJ whole genome shotgun (WGS) entry which is preliminary data.</text>
</comment>
<reference evidence="1 2" key="1">
    <citation type="submission" date="2014-02" db="EMBL/GenBank/DDBJ databases">
        <title>Comparative genomics and transcriptomics to identify genetic mechanisms underlying the emergence of carbapenem resistant Acinetobacter baumannii (CRAb).</title>
        <authorList>
            <person name="Harris A.D."/>
            <person name="Johnson K.J."/>
            <person name="George J."/>
            <person name="Shefchek K."/>
            <person name="Daugherty S.C."/>
            <person name="Parankush S."/>
            <person name="Sadzewicz L."/>
            <person name="Tallon L."/>
            <person name="Sengamalay N."/>
            <person name="Hazen T.H."/>
            <person name="Rasko D.A."/>
        </authorList>
    </citation>
    <scope>NUCLEOTIDE SEQUENCE [LARGE SCALE GENOMIC DNA]</scope>
    <source>
        <strain evidence="1 2">1295743</strain>
    </source>
</reference>
<organism evidence="1 2">
    <name type="scientific">Acinetobacter baumannii (strain 1295743)</name>
    <dbReference type="NCBI Taxonomy" id="1310613"/>
    <lineage>
        <taxon>Bacteria</taxon>
        <taxon>Pseudomonadati</taxon>
        <taxon>Pseudomonadota</taxon>
        <taxon>Gammaproteobacteria</taxon>
        <taxon>Moraxellales</taxon>
        <taxon>Moraxellaceae</taxon>
        <taxon>Acinetobacter</taxon>
        <taxon>Acinetobacter calcoaceticus/baumannii complex</taxon>
    </lineage>
</organism>
<dbReference type="InterPro" id="IPR002347">
    <property type="entry name" value="SDR_fam"/>
</dbReference>
<protein>
    <submittedName>
        <fullName evidence="1">Oxidoreductase short-chain dehydrogenase/reductase family</fullName>
    </submittedName>
</protein>
<name>A0A009INW4_ACIB9</name>
<evidence type="ECO:0000313" key="2">
    <source>
        <dbReference type="Proteomes" id="UP000020595"/>
    </source>
</evidence>
<proteinExistence type="predicted"/>
<dbReference type="PANTHER" id="PTHR43431">
    <property type="entry name" value="OXIDOREDUCTASE, SHORT CHAIN DEHYDROGENASE/REDUCTASE FAMILY (AFU_ORTHOLOGUE AFUA_5G14000)"/>
    <property type="match status" value="1"/>
</dbReference>
<dbReference type="Proteomes" id="UP000020595">
    <property type="component" value="Unassembled WGS sequence"/>
</dbReference>